<name>A0A645ILB7_9ZZZZ</name>
<proteinExistence type="predicted"/>
<accession>A0A645ILB7</accession>
<sequence>MKKLLLILAVILSASTFSTVNAQTKEQDAEITSDVPALKSFHRIIFPMWHKAYPAKDVEMLKGFVPQIKANMEKINATKLPGILREKEAKWNSELVKFNATAADYYKACEENNSEAILKAAEEFHRAYEAMNRAVKPFVK</sequence>
<organism evidence="1">
    <name type="scientific">bioreactor metagenome</name>
    <dbReference type="NCBI Taxonomy" id="1076179"/>
    <lineage>
        <taxon>unclassified sequences</taxon>
        <taxon>metagenomes</taxon>
        <taxon>ecological metagenomes</taxon>
    </lineage>
</organism>
<evidence type="ECO:0000313" key="1">
    <source>
        <dbReference type="EMBL" id="MPN51890.1"/>
    </source>
</evidence>
<protein>
    <submittedName>
        <fullName evidence="1">Uncharacterized protein</fullName>
    </submittedName>
</protein>
<gene>
    <name evidence="1" type="ORF">SDC9_199540</name>
</gene>
<dbReference type="EMBL" id="VSSQ01117448">
    <property type="protein sequence ID" value="MPN51890.1"/>
    <property type="molecule type" value="Genomic_DNA"/>
</dbReference>
<dbReference type="AlphaFoldDB" id="A0A645ILB7"/>
<reference evidence="1" key="1">
    <citation type="submission" date="2019-08" db="EMBL/GenBank/DDBJ databases">
        <authorList>
            <person name="Kucharzyk K."/>
            <person name="Murdoch R.W."/>
            <person name="Higgins S."/>
            <person name="Loffler F."/>
        </authorList>
    </citation>
    <scope>NUCLEOTIDE SEQUENCE</scope>
</reference>
<comment type="caution">
    <text evidence="1">The sequence shown here is derived from an EMBL/GenBank/DDBJ whole genome shotgun (WGS) entry which is preliminary data.</text>
</comment>